<accession>A0A193C3E7</accession>
<gene>
    <name evidence="1" type="ORF">SD37_26935</name>
</gene>
<protein>
    <submittedName>
        <fullName evidence="1">Uncharacterized protein</fullName>
    </submittedName>
</protein>
<organism evidence="1 2">
    <name type="scientific">Amycolatopsis orientalis</name>
    <name type="common">Nocardia orientalis</name>
    <dbReference type="NCBI Taxonomy" id="31958"/>
    <lineage>
        <taxon>Bacteria</taxon>
        <taxon>Bacillati</taxon>
        <taxon>Actinomycetota</taxon>
        <taxon>Actinomycetes</taxon>
        <taxon>Pseudonocardiales</taxon>
        <taxon>Pseudonocardiaceae</taxon>
        <taxon>Amycolatopsis</taxon>
    </lineage>
</organism>
<keyword evidence="2" id="KW-1185">Reference proteome</keyword>
<dbReference type="Proteomes" id="UP000093695">
    <property type="component" value="Chromosome"/>
</dbReference>
<proteinExistence type="predicted"/>
<reference evidence="1 2" key="1">
    <citation type="journal article" date="2015" name="Genome Announc.">
        <title>Draft Genome Sequence of Norvancomycin-Producing Strain Amycolatopsis orientalis CPCC200066.</title>
        <authorList>
            <person name="Lei X."/>
            <person name="Yuan F."/>
            <person name="Shi Y."/>
            <person name="Li X."/>
            <person name="Wang L."/>
            <person name="Hong B."/>
        </authorList>
    </citation>
    <scope>NUCLEOTIDE SEQUENCE [LARGE SCALE GENOMIC DNA]</scope>
    <source>
        <strain evidence="1 2">B-37</strain>
    </source>
</reference>
<evidence type="ECO:0000313" key="2">
    <source>
        <dbReference type="Proteomes" id="UP000093695"/>
    </source>
</evidence>
<evidence type="ECO:0000313" key="1">
    <source>
        <dbReference type="EMBL" id="ANN18900.1"/>
    </source>
</evidence>
<dbReference type="KEGG" id="aori:SD37_26935"/>
<sequence length="68" mass="7549">MDKRFARLSTDAGLSTITFYSYGVEVLDGRIEHHLGSGDEGPERIRPDVGYSSPWDQYLRTPLCGTSA</sequence>
<dbReference type="EMBL" id="CP016174">
    <property type="protein sequence ID" value="ANN18900.1"/>
    <property type="molecule type" value="Genomic_DNA"/>
</dbReference>
<dbReference type="RefSeq" id="WP_044849922.1">
    <property type="nucleotide sequence ID" value="NZ_CP016174.1"/>
</dbReference>
<dbReference type="AlphaFoldDB" id="A0A193C3E7"/>
<name>A0A193C3E7_AMYOR</name>